<reference evidence="1 2" key="1">
    <citation type="submission" date="2017-09" db="EMBL/GenBank/DDBJ databases">
        <title>Comparative genomics of rhizobia isolated from Phaseolus vulgaris in China.</title>
        <authorList>
            <person name="Tong W."/>
        </authorList>
    </citation>
    <scope>NUCLEOTIDE SEQUENCE [LARGE SCALE GENOMIC DNA]</scope>
    <source>
        <strain evidence="1 2">PCH1</strain>
    </source>
</reference>
<gene>
    <name evidence="1" type="ORF">CO661_01590</name>
</gene>
<dbReference type="AlphaFoldDB" id="A0A2A6M6D6"/>
<evidence type="ECO:0000313" key="1">
    <source>
        <dbReference type="EMBL" id="PDT50364.1"/>
    </source>
</evidence>
<sequence length="128" mass="14044">MLISDLIEEIEALKRANRDVDVKIALTVGWQRKVELENQREGSRNVVWYWQGEATGKLPPFTASVDAALQLLGAVCGRFVGGISWVGDKDEKLATVSIVGHKYCHASTPALALCATALRIKQSHLNDD</sequence>
<proteinExistence type="predicted"/>
<evidence type="ECO:0008006" key="3">
    <source>
        <dbReference type="Google" id="ProtNLM"/>
    </source>
</evidence>
<dbReference type="EMBL" id="NWTC01000001">
    <property type="protein sequence ID" value="PDT50364.1"/>
    <property type="molecule type" value="Genomic_DNA"/>
</dbReference>
<comment type="caution">
    <text evidence="1">The sequence shown here is derived from an EMBL/GenBank/DDBJ whole genome shotgun (WGS) entry which is preliminary data.</text>
</comment>
<protein>
    <recommendedName>
        <fullName evidence="3">Phage ABA sandwich domain-containing protein</fullName>
    </recommendedName>
</protein>
<organism evidence="1 2">
    <name type="scientific">Rhizobium fredii</name>
    <name type="common">Sinorhizobium fredii</name>
    <dbReference type="NCBI Taxonomy" id="380"/>
    <lineage>
        <taxon>Bacteria</taxon>
        <taxon>Pseudomonadati</taxon>
        <taxon>Pseudomonadota</taxon>
        <taxon>Alphaproteobacteria</taxon>
        <taxon>Hyphomicrobiales</taxon>
        <taxon>Rhizobiaceae</taxon>
        <taxon>Sinorhizobium/Ensifer group</taxon>
        <taxon>Sinorhizobium</taxon>
    </lineage>
</organism>
<name>A0A2A6M6D6_RHIFR</name>
<accession>A0A2A6M6D6</accession>
<dbReference type="RefSeq" id="WP_097586479.1">
    <property type="nucleotide sequence ID" value="NZ_NWTC01000001.1"/>
</dbReference>
<evidence type="ECO:0000313" key="2">
    <source>
        <dbReference type="Proteomes" id="UP000220353"/>
    </source>
</evidence>
<dbReference type="Proteomes" id="UP000220353">
    <property type="component" value="Unassembled WGS sequence"/>
</dbReference>